<dbReference type="Proteomes" id="UP000245474">
    <property type="component" value="Unassembled WGS sequence"/>
</dbReference>
<dbReference type="InterPro" id="IPR000073">
    <property type="entry name" value="AB_hydrolase_1"/>
</dbReference>
<sequence length="301" mass="33418">MAQQLPNPRDIVPRDAVINGHRIAYGLRGEGRHLVFLHGTPSSSFIWRDVLEHLGVGARTLTFDLLGFGHSERPWQPSVDTSVAAQVPVLFSLLDQVGFADAHLVAHDIGGAVAMRAALASPQRFRTLTLIDTVSFDSWPSPRTRQQIAQGLDALLATDENTHREHFRAWLASAVHDEQRFRAGALETYLDMISGPVGQASLIQHQIRHYDSRYTEELTPRLAELGELPTQLIWGREDAWQRLEWGERLHAAIPGSELHVLDACGHFAMEDRGNEVASLIEGFTSRHAAPEARGSHDGHVL</sequence>
<proteinExistence type="predicted"/>
<dbReference type="GO" id="GO:0016787">
    <property type="term" value="F:hydrolase activity"/>
    <property type="evidence" value="ECO:0007669"/>
    <property type="project" value="UniProtKB-KW"/>
</dbReference>
<keyword evidence="2" id="KW-0378">Hydrolase</keyword>
<name>A0A2U2MW92_9GAMM</name>
<protein>
    <submittedName>
        <fullName evidence="2">Alpha/beta hydrolase</fullName>
    </submittedName>
</protein>
<dbReference type="SUPFAM" id="SSF53474">
    <property type="entry name" value="alpha/beta-Hydrolases"/>
    <property type="match status" value="1"/>
</dbReference>
<dbReference type="InterPro" id="IPR000639">
    <property type="entry name" value="Epox_hydrolase-like"/>
</dbReference>
<dbReference type="RefSeq" id="WP_109680224.1">
    <property type="nucleotide sequence ID" value="NZ_CP086615.1"/>
</dbReference>
<dbReference type="AlphaFoldDB" id="A0A2U2MW92"/>
<evidence type="ECO:0000313" key="3">
    <source>
        <dbReference type="Proteomes" id="UP000245474"/>
    </source>
</evidence>
<accession>A0A2U2MW92</accession>
<feature type="domain" description="AB hydrolase-1" evidence="1">
    <location>
        <begin position="33"/>
        <end position="271"/>
    </location>
</feature>
<dbReference type="InterPro" id="IPR029058">
    <property type="entry name" value="AB_hydrolase_fold"/>
</dbReference>
<organism evidence="2 3">
    <name type="scientific">Sediminicurvatus halobius</name>
    <dbReference type="NCBI Taxonomy" id="2182432"/>
    <lineage>
        <taxon>Bacteria</taxon>
        <taxon>Pseudomonadati</taxon>
        <taxon>Pseudomonadota</taxon>
        <taxon>Gammaproteobacteria</taxon>
        <taxon>Chromatiales</taxon>
        <taxon>Ectothiorhodospiraceae</taxon>
        <taxon>Sediminicurvatus</taxon>
    </lineage>
</organism>
<reference evidence="2 3" key="1">
    <citation type="submission" date="2018-05" db="EMBL/GenBank/DDBJ databases">
        <title>Spiribacter halobius sp. nov., a moderately halophilic bacterium isolated from marine solar saltern.</title>
        <authorList>
            <person name="Zheng W.-S."/>
            <person name="Lu D.-C."/>
            <person name="Du Z.-J."/>
        </authorList>
    </citation>
    <scope>NUCLEOTIDE SEQUENCE [LARGE SCALE GENOMIC DNA]</scope>
    <source>
        <strain evidence="2 3">E85</strain>
    </source>
</reference>
<dbReference type="OrthoDB" id="9796770at2"/>
<dbReference type="PANTHER" id="PTHR43689:SF8">
    <property type="entry name" value="ALPHA_BETA-HYDROLASES SUPERFAMILY PROTEIN"/>
    <property type="match status" value="1"/>
</dbReference>
<dbReference type="PRINTS" id="PR00111">
    <property type="entry name" value="ABHYDROLASE"/>
</dbReference>
<evidence type="ECO:0000259" key="1">
    <source>
        <dbReference type="Pfam" id="PF00561"/>
    </source>
</evidence>
<dbReference type="PANTHER" id="PTHR43689">
    <property type="entry name" value="HYDROLASE"/>
    <property type="match status" value="1"/>
</dbReference>
<dbReference type="Pfam" id="PF00561">
    <property type="entry name" value="Abhydrolase_1"/>
    <property type="match status" value="1"/>
</dbReference>
<dbReference type="EMBL" id="QFFI01000048">
    <property type="protein sequence ID" value="PWG61137.1"/>
    <property type="molecule type" value="Genomic_DNA"/>
</dbReference>
<evidence type="ECO:0000313" key="2">
    <source>
        <dbReference type="EMBL" id="PWG61137.1"/>
    </source>
</evidence>
<gene>
    <name evidence="2" type="ORF">DEM34_18050</name>
</gene>
<comment type="caution">
    <text evidence="2">The sequence shown here is derived from an EMBL/GenBank/DDBJ whole genome shotgun (WGS) entry which is preliminary data.</text>
</comment>
<keyword evidence="3" id="KW-1185">Reference proteome</keyword>
<dbReference type="Gene3D" id="3.40.50.1820">
    <property type="entry name" value="alpha/beta hydrolase"/>
    <property type="match status" value="1"/>
</dbReference>
<dbReference type="PRINTS" id="PR00412">
    <property type="entry name" value="EPOXHYDRLASE"/>
</dbReference>